<evidence type="ECO:0000313" key="4">
    <source>
        <dbReference type="Proteomes" id="UP000799764"/>
    </source>
</evidence>
<dbReference type="AlphaFoldDB" id="A0A9P4UI63"/>
<evidence type="ECO:0000313" key="3">
    <source>
        <dbReference type="EMBL" id="KAF2450905.1"/>
    </source>
</evidence>
<accession>A0A9P4UI63</accession>
<reference evidence="3" key="1">
    <citation type="journal article" date="2020" name="Stud. Mycol.">
        <title>101 Dothideomycetes genomes: a test case for predicting lifestyles and emergence of pathogens.</title>
        <authorList>
            <person name="Haridas S."/>
            <person name="Albert R."/>
            <person name="Binder M."/>
            <person name="Bloem J."/>
            <person name="Labutti K."/>
            <person name="Salamov A."/>
            <person name="Andreopoulos B."/>
            <person name="Baker S."/>
            <person name="Barry K."/>
            <person name="Bills G."/>
            <person name="Bluhm B."/>
            <person name="Cannon C."/>
            <person name="Castanera R."/>
            <person name="Culley D."/>
            <person name="Daum C."/>
            <person name="Ezra D."/>
            <person name="Gonzalez J."/>
            <person name="Henrissat B."/>
            <person name="Kuo A."/>
            <person name="Liang C."/>
            <person name="Lipzen A."/>
            <person name="Lutzoni F."/>
            <person name="Magnuson J."/>
            <person name="Mondo S."/>
            <person name="Nolan M."/>
            <person name="Ohm R."/>
            <person name="Pangilinan J."/>
            <person name="Park H.-J."/>
            <person name="Ramirez L."/>
            <person name="Alfaro M."/>
            <person name="Sun H."/>
            <person name="Tritt A."/>
            <person name="Yoshinaga Y."/>
            <person name="Zwiers L.-H."/>
            <person name="Turgeon B."/>
            <person name="Goodwin S."/>
            <person name="Spatafora J."/>
            <person name="Crous P."/>
            <person name="Grigoriev I."/>
        </authorList>
    </citation>
    <scope>NUCLEOTIDE SEQUENCE</scope>
    <source>
        <strain evidence="3">CBS 690.94</strain>
    </source>
</reference>
<feature type="compositionally biased region" description="Polar residues" evidence="1">
    <location>
        <begin position="21"/>
        <end position="34"/>
    </location>
</feature>
<proteinExistence type="predicted"/>
<protein>
    <recommendedName>
        <fullName evidence="2">Aminoglycoside phosphotransferase domain-containing protein</fullName>
    </recommendedName>
</protein>
<dbReference type="InterPro" id="IPR051678">
    <property type="entry name" value="AGP_Transferase"/>
</dbReference>
<name>A0A9P4UI63_9PLEO</name>
<sequence length="484" mass="54577">MDMFVDRNTLTSAVVSAIQQESSLSSPFDTPPSTESDDSRRNAFPRIRVIKDHVFKELLLGAVDQERHFRSSDCEVLGRSEGTFNHCVILKLTDGRKYVIKVPAQGIPELWNEGDAHVLRSEADTIGFIRRHTSIPVMEVFAWDASCDNHLGAPYMIQEYAHGFTAARLFAIPNGIDPCPPPSEETADVRQRRQTFLRDLAFMMAELQKFTFDKSGMLYFEDDPEEDDAKPPTVGPWYEYLLSSPREFPAFSNTHAFLSSMITETIEGAKQALIDNGPTDAHSMRDKNRKAWLLDGLALFCEAAYSAFPGSKNPTDHPETFVLCHPDLDFQNIHVDHTGAIVGIIDWQGTRTVPRPTGFASLPLCLRADWEPDYSLKSRLPPWTLQGYREDYVGYMEEALEGTASSDDAKFTLHSDWYCFALSSAMGYADQNVQDFAARMMKEVGFLRVFGGTDPFLEYLADGGKYCHVVEMLRREIGRLYAPE</sequence>
<feature type="domain" description="Aminoglycoside phosphotransferase" evidence="2">
    <location>
        <begin position="90"/>
        <end position="350"/>
    </location>
</feature>
<feature type="region of interest" description="Disordered" evidence="1">
    <location>
        <begin position="21"/>
        <end position="41"/>
    </location>
</feature>
<dbReference type="InterPro" id="IPR011009">
    <property type="entry name" value="Kinase-like_dom_sf"/>
</dbReference>
<dbReference type="Pfam" id="PF01636">
    <property type="entry name" value="APH"/>
    <property type="match status" value="1"/>
</dbReference>
<evidence type="ECO:0000256" key="1">
    <source>
        <dbReference type="SAM" id="MobiDB-lite"/>
    </source>
</evidence>
<keyword evidence="4" id="KW-1185">Reference proteome</keyword>
<comment type="caution">
    <text evidence="3">The sequence shown here is derived from an EMBL/GenBank/DDBJ whole genome shotgun (WGS) entry which is preliminary data.</text>
</comment>
<dbReference type="InterPro" id="IPR002575">
    <property type="entry name" value="Aminoglycoside_PTrfase"/>
</dbReference>
<organism evidence="3 4">
    <name type="scientific">Karstenula rhodostoma CBS 690.94</name>
    <dbReference type="NCBI Taxonomy" id="1392251"/>
    <lineage>
        <taxon>Eukaryota</taxon>
        <taxon>Fungi</taxon>
        <taxon>Dikarya</taxon>
        <taxon>Ascomycota</taxon>
        <taxon>Pezizomycotina</taxon>
        <taxon>Dothideomycetes</taxon>
        <taxon>Pleosporomycetidae</taxon>
        <taxon>Pleosporales</taxon>
        <taxon>Massarineae</taxon>
        <taxon>Didymosphaeriaceae</taxon>
        <taxon>Karstenula</taxon>
    </lineage>
</organism>
<evidence type="ECO:0000259" key="2">
    <source>
        <dbReference type="Pfam" id="PF01636"/>
    </source>
</evidence>
<dbReference type="Gene3D" id="3.90.1200.10">
    <property type="match status" value="1"/>
</dbReference>
<gene>
    <name evidence="3" type="ORF">P171DRAFT_503719</name>
</gene>
<dbReference type="PANTHER" id="PTHR21310">
    <property type="entry name" value="AMINOGLYCOSIDE PHOSPHOTRANSFERASE-RELATED-RELATED"/>
    <property type="match status" value="1"/>
</dbReference>
<dbReference type="OrthoDB" id="10003767at2759"/>
<dbReference type="PANTHER" id="PTHR21310:SF51">
    <property type="entry name" value="AMINOGLYCOSIDE PHOSPHOTRANSFERASE DOMAIN-CONTAINING PROTEIN"/>
    <property type="match status" value="1"/>
</dbReference>
<dbReference type="Proteomes" id="UP000799764">
    <property type="component" value="Unassembled WGS sequence"/>
</dbReference>
<dbReference type="EMBL" id="MU001493">
    <property type="protein sequence ID" value="KAF2450905.1"/>
    <property type="molecule type" value="Genomic_DNA"/>
</dbReference>
<dbReference type="SUPFAM" id="SSF56112">
    <property type="entry name" value="Protein kinase-like (PK-like)"/>
    <property type="match status" value="1"/>
</dbReference>